<gene>
    <name evidence="1" type="ORF">GCM10009676_18030</name>
</gene>
<evidence type="ECO:0000313" key="1">
    <source>
        <dbReference type="EMBL" id="GAA1234676.1"/>
    </source>
</evidence>
<sequence>MATIGDHDSYIAAAPEAFRPVLDRLRDVVRSHEHHASTLTAEAPCPGFA</sequence>
<name>A0ABN1W6G5_9PSEU</name>
<dbReference type="RefSeq" id="WP_253863457.1">
    <property type="nucleotide sequence ID" value="NZ_BAAALN010000005.1"/>
</dbReference>
<dbReference type="Proteomes" id="UP001500653">
    <property type="component" value="Unassembled WGS sequence"/>
</dbReference>
<proteinExistence type="predicted"/>
<comment type="caution">
    <text evidence="1">The sequence shown here is derived from an EMBL/GenBank/DDBJ whole genome shotgun (WGS) entry which is preliminary data.</text>
</comment>
<accession>A0ABN1W6G5</accession>
<evidence type="ECO:0000313" key="2">
    <source>
        <dbReference type="Proteomes" id="UP001500653"/>
    </source>
</evidence>
<organism evidence="1 2">
    <name type="scientific">Prauserella halophila</name>
    <dbReference type="NCBI Taxonomy" id="185641"/>
    <lineage>
        <taxon>Bacteria</taxon>
        <taxon>Bacillati</taxon>
        <taxon>Actinomycetota</taxon>
        <taxon>Actinomycetes</taxon>
        <taxon>Pseudonocardiales</taxon>
        <taxon>Pseudonocardiaceae</taxon>
        <taxon>Prauserella</taxon>
    </lineage>
</organism>
<protein>
    <submittedName>
        <fullName evidence="1">Uncharacterized protein</fullName>
    </submittedName>
</protein>
<dbReference type="EMBL" id="BAAALN010000005">
    <property type="protein sequence ID" value="GAA1234676.1"/>
    <property type="molecule type" value="Genomic_DNA"/>
</dbReference>
<keyword evidence="2" id="KW-1185">Reference proteome</keyword>
<reference evidence="1 2" key="1">
    <citation type="journal article" date="2019" name="Int. J. Syst. Evol. Microbiol.">
        <title>The Global Catalogue of Microorganisms (GCM) 10K type strain sequencing project: providing services to taxonomists for standard genome sequencing and annotation.</title>
        <authorList>
            <consortium name="The Broad Institute Genomics Platform"/>
            <consortium name="The Broad Institute Genome Sequencing Center for Infectious Disease"/>
            <person name="Wu L."/>
            <person name="Ma J."/>
        </authorList>
    </citation>
    <scope>NUCLEOTIDE SEQUENCE [LARGE SCALE GENOMIC DNA]</scope>
    <source>
        <strain evidence="1 2">JCM 13023</strain>
    </source>
</reference>